<dbReference type="GO" id="GO:0005743">
    <property type="term" value="C:mitochondrial inner membrane"/>
    <property type="evidence" value="ECO:0007669"/>
    <property type="project" value="TreeGrafter"/>
</dbReference>
<evidence type="ECO:0000259" key="13">
    <source>
        <dbReference type="Pfam" id="PF01180"/>
    </source>
</evidence>
<keyword evidence="9" id="KW-0560">Oxidoreductase</keyword>
<evidence type="ECO:0000256" key="8">
    <source>
        <dbReference type="ARBA" id="ARBA00022643"/>
    </source>
</evidence>
<dbReference type="PANTHER" id="PTHR48109:SF4">
    <property type="entry name" value="DIHYDROOROTATE DEHYDROGENASE (QUINONE), MITOCHONDRIAL"/>
    <property type="match status" value="1"/>
</dbReference>
<evidence type="ECO:0000256" key="9">
    <source>
        <dbReference type="ARBA" id="ARBA00023002"/>
    </source>
</evidence>
<feature type="domain" description="Dihydroorotate dehydrogenase catalytic" evidence="13">
    <location>
        <begin position="75"/>
        <end position="377"/>
    </location>
</feature>
<dbReference type="InterPro" id="IPR050074">
    <property type="entry name" value="DHO_dehydrogenase"/>
</dbReference>
<comment type="similarity">
    <text evidence="4">Belongs to the dihydroorotate dehydrogenase family. Type 2 subfamily.</text>
</comment>
<dbReference type="InterPro" id="IPR013785">
    <property type="entry name" value="Aldolase_TIM"/>
</dbReference>
<dbReference type="Gene3D" id="3.20.20.70">
    <property type="entry name" value="Aldolase class I"/>
    <property type="match status" value="1"/>
</dbReference>
<keyword evidence="7" id="KW-0285">Flavoprotein</keyword>
<dbReference type="GO" id="GO:0106430">
    <property type="term" value="F:dihydroorotate dehydrogenase (quinone) activity"/>
    <property type="evidence" value="ECO:0007669"/>
    <property type="project" value="UniProtKB-EC"/>
</dbReference>
<keyword evidence="15" id="KW-1185">Reference proteome</keyword>
<dbReference type="GO" id="GO:0006207">
    <property type="term" value="P:'de novo' pyrimidine nucleobase biosynthetic process"/>
    <property type="evidence" value="ECO:0007669"/>
    <property type="project" value="InterPro"/>
</dbReference>
<name>A0A267DRT1_9PLAT</name>
<organism evidence="14 15">
    <name type="scientific">Macrostomum lignano</name>
    <dbReference type="NCBI Taxonomy" id="282301"/>
    <lineage>
        <taxon>Eukaryota</taxon>
        <taxon>Metazoa</taxon>
        <taxon>Spiralia</taxon>
        <taxon>Lophotrochozoa</taxon>
        <taxon>Platyhelminthes</taxon>
        <taxon>Rhabditophora</taxon>
        <taxon>Macrostomorpha</taxon>
        <taxon>Macrostomida</taxon>
        <taxon>Macrostomidae</taxon>
        <taxon>Macrostomum</taxon>
    </lineage>
</organism>
<evidence type="ECO:0000256" key="2">
    <source>
        <dbReference type="ARBA" id="ARBA00004370"/>
    </source>
</evidence>
<evidence type="ECO:0000256" key="3">
    <source>
        <dbReference type="ARBA" id="ARBA00005161"/>
    </source>
</evidence>
<proteinExistence type="inferred from homology"/>
<feature type="non-terminal residue" evidence="14">
    <location>
        <position position="1"/>
    </location>
</feature>
<dbReference type="NCBIfam" id="NF003652">
    <property type="entry name" value="PRK05286.2-5"/>
    <property type="match status" value="1"/>
</dbReference>
<evidence type="ECO:0000256" key="6">
    <source>
        <dbReference type="ARBA" id="ARBA00017599"/>
    </source>
</evidence>
<comment type="caution">
    <text evidence="14">The sequence shown here is derived from an EMBL/GenBank/DDBJ whole genome shotgun (WGS) entry which is preliminary data.</text>
</comment>
<feature type="signal peptide" evidence="12">
    <location>
        <begin position="1"/>
        <end position="22"/>
    </location>
</feature>
<evidence type="ECO:0000256" key="7">
    <source>
        <dbReference type="ARBA" id="ARBA00022630"/>
    </source>
</evidence>
<dbReference type="InterPro" id="IPR005720">
    <property type="entry name" value="Dihydroorotate_DH_cat"/>
</dbReference>
<keyword evidence="8" id="KW-0288">FMN</keyword>
<protein>
    <recommendedName>
        <fullName evidence="6">Dihydroorotate dehydrogenase (quinone), mitochondrial</fullName>
        <ecNumber evidence="5">1.3.5.2</ecNumber>
    </recommendedName>
</protein>
<evidence type="ECO:0000256" key="10">
    <source>
        <dbReference type="ARBA" id="ARBA00023136"/>
    </source>
</evidence>
<comment type="cofactor">
    <cofactor evidence="1">
        <name>FMN</name>
        <dbReference type="ChEBI" id="CHEBI:58210"/>
    </cofactor>
</comment>
<dbReference type="EMBL" id="NIVC01003469">
    <property type="protein sequence ID" value="PAA51289.1"/>
    <property type="molecule type" value="Genomic_DNA"/>
</dbReference>
<dbReference type="AlphaFoldDB" id="A0A267DRT1"/>
<evidence type="ECO:0000256" key="1">
    <source>
        <dbReference type="ARBA" id="ARBA00001917"/>
    </source>
</evidence>
<comment type="catalytic activity">
    <reaction evidence="11">
        <text>(S)-dihydroorotate + a quinone = orotate + a quinol</text>
        <dbReference type="Rhea" id="RHEA:30187"/>
        <dbReference type="ChEBI" id="CHEBI:24646"/>
        <dbReference type="ChEBI" id="CHEBI:30839"/>
        <dbReference type="ChEBI" id="CHEBI:30864"/>
        <dbReference type="ChEBI" id="CHEBI:132124"/>
        <dbReference type="EC" id="1.3.5.2"/>
    </reaction>
</comment>
<dbReference type="InterPro" id="IPR005719">
    <property type="entry name" value="Dihydroorotate_DH_2"/>
</dbReference>
<accession>A0A267DRT1</accession>
<dbReference type="CDD" id="cd04738">
    <property type="entry name" value="DHOD_2_like"/>
    <property type="match status" value="1"/>
</dbReference>
<evidence type="ECO:0000256" key="4">
    <source>
        <dbReference type="ARBA" id="ARBA00005359"/>
    </source>
</evidence>
<dbReference type="UniPathway" id="UPA00070">
    <property type="reaction ID" value="UER00946"/>
</dbReference>
<sequence length="401" mass="41922">TRRLGNLLLVWSGGLAIGTAAAAFSGSEKFYRDVAMPTVHRLLDPETAHRLAIWGLARAPSWLLTSTATQAAPQLSIKAFNRDFPHPVGLAAGFDKDAQAVDSLFRLGFSFVEVGSVTPLPQPGNPKPRVFRLSADSAIINRYGFNSCGHEQALVNLRSASASGWVGVNLGANKSSSDPAGDYALGARKFASTADYLVINVSSPNTPGLRDLQRRQKLQNLLAGVLAAADEAVKLDGWKGKRGVGRPPVLLKISPDCSDQELADICAVAESVGADGLIISNTTVTRPSSLSASSDLTGQAGGLSGQPLAALANRAISSAYRLTGGRMPIIGVGGLCSGADALEKLESGACLLQLYTALVYEGPPVVNRINRELEALLKAKGYRSVADAVGAKHRAEKGSGR</sequence>
<dbReference type="GO" id="GO:0044205">
    <property type="term" value="P:'de novo' UMP biosynthetic process"/>
    <property type="evidence" value="ECO:0007669"/>
    <property type="project" value="UniProtKB-UniPathway"/>
</dbReference>
<dbReference type="NCBIfam" id="NF003645">
    <property type="entry name" value="PRK05286.1-2"/>
    <property type="match status" value="1"/>
</dbReference>
<feature type="chain" id="PRO_5011995108" description="Dihydroorotate dehydrogenase (quinone), mitochondrial" evidence="12">
    <location>
        <begin position="23"/>
        <end position="401"/>
    </location>
</feature>
<dbReference type="NCBIfam" id="TIGR01036">
    <property type="entry name" value="pyrD_sub2"/>
    <property type="match status" value="1"/>
</dbReference>
<reference evidence="14 15" key="1">
    <citation type="submission" date="2017-06" db="EMBL/GenBank/DDBJ databases">
        <title>A platform for efficient transgenesis in Macrostomum lignano, a flatworm model organism for stem cell research.</title>
        <authorList>
            <person name="Berezikov E."/>
        </authorList>
    </citation>
    <scope>NUCLEOTIDE SEQUENCE [LARGE SCALE GENOMIC DNA]</scope>
    <source>
        <strain evidence="14">DV1</strain>
        <tissue evidence="14">Whole organism</tissue>
    </source>
</reference>
<dbReference type="PROSITE" id="PS00911">
    <property type="entry name" value="DHODEHASE_1"/>
    <property type="match status" value="1"/>
</dbReference>
<dbReference type="PANTHER" id="PTHR48109">
    <property type="entry name" value="DIHYDROOROTATE DEHYDROGENASE (QUINONE), MITOCHONDRIAL-RELATED"/>
    <property type="match status" value="1"/>
</dbReference>
<dbReference type="Proteomes" id="UP000215902">
    <property type="component" value="Unassembled WGS sequence"/>
</dbReference>
<keyword evidence="12" id="KW-0732">Signal</keyword>
<dbReference type="Pfam" id="PF01180">
    <property type="entry name" value="DHO_dh"/>
    <property type="match status" value="1"/>
</dbReference>
<evidence type="ECO:0000313" key="15">
    <source>
        <dbReference type="Proteomes" id="UP000215902"/>
    </source>
</evidence>
<gene>
    <name evidence="14" type="ORF">BOX15_Mlig032476g1</name>
</gene>
<dbReference type="SUPFAM" id="SSF51395">
    <property type="entry name" value="FMN-linked oxidoreductases"/>
    <property type="match status" value="1"/>
</dbReference>
<keyword evidence="10" id="KW-0472">Membrane</keyword>
<dbReference type="InterPro" id="IPR001295">
    <property type="entry name" value="Dihydroorotate_DH_CS"/>
</dbReference>
<evidence type="ECO:0000256" key="12">
    <source>
        <dbReference type="SAM" id="SignalP"/>
    </source>
</evidence>
<dbReference type="STRING" id="282301.A0A267DRT1"/>
<comment type="subcellular location">
    <subcellularLocation>
        <location evidence="2">Membrane</location>
    </subcellularLocation>
</comment>
<evidence type="ECO:0000256" key="5">
    <source>
        <dbReference type="ARBA" id="ARBA00012791"/>
    </source>
</evidence>
<evidence type="ECO:0000313" key="14">
    <source>
        <dbReference type="EMBL" id="PAA51289.1"/>
    </source>
</evidence>
<dbReference type="OrthoDB" id="14784at2759"/>
<dbReference type="EC" id="1.3.5.2" evidence="5"/>
<comment type="pathway">
    <text evidence="3">Pyrimidine metabolism; UMP biosynthesis via de novo pathway; orotate from (S)-dihydroorotate (quinone route): step 1/1.</text>
</comment>
<evidence type="ECO:0000256" key="11">
    <source>
        <dbReference type="ARBA" id="ARBA00048639"/>
    </source>
</evidence>